<evidence type="ECO:0000313" key="6">
    <source>
        <dbReference type="Proteomes" id="UP000321224"/>
    </source>
</evidence>
<reference evidence="4 5" key="1">
    <citation type="submission" date="2016-10" db="EMBL/GenBank/DDBJ databases">
        <authorList>
            <person name="Varghese N."/>
            <person name="Submissions S."/>
        </authorList>
    </citation>
    <scope>NUCLEOTIDE SEQUENCE [LARGE SCALE GENOMIC DNA]</scope>
    <source>
        <strain evidence="4 5">DSM 2260</strain>
    </source>
</reference>
<feature type="chain" id="PRO_5023113157" description="SGNH hydrolase-type esterase domain-containing protein" evidence="2">
    <location>
        <begin position="23"/>
        <end position="411"/>
    </location>
</feature>
<name>A0A511HI95_9BACT</name>
<evidence type="ECO:0000313" key="5">
    <source>
        <dbReference type="Proteomes" id="UP000198717"/>
    </source>
</evidence>
<evidence type="ECO:0000313" key="4">
    <source>
        <dbReference type="EMBL" id="SDE56990.1"/>
    </source>
</evidence>
<organism evidence="3 6">
    <name type="scientific">Myxococcus virescens</name>
    <dbReference type="NCBI Taxonomy" id="83456"/>
    <lineage>
        <taxon>Bacteria</taxon>
        <taxon>Pseudomonadati</taxon>
        <taxon>Myxococcota</taxon>
        <taxon>Myxococcia</taxon>
        <taxon>Myxococcales</taxon>
        <taxon>Cystobacterineae</taxon>
        <taxon>Myxococcaceae</taxon>
        <taxon>Myxococcus</taxon>
    </lineage>
</organism>
<dbReference type="Proteomes" id="UP000198717">
    <property type="component" value="Unassembled WGS sequence"/>
</dbReference>
<dbReference type="AlphaFoldDB" id="A0A511HI95"/>
<evidence type="ECO:0000313" key="3">
    <source>
        <dbReference type="EMBL" id="GEL73281.1"/>
    </source>
</evidence>
<evidence type="ECO:0000256" key="2">
    <source>
        <dbReference type="SAM" id="SignalP"/>
    </source>
</evidence>
<dbReference type="InterPro" id="IPR036514">
    <property type="entry name" value="SGNH_hydro_sf"/>
</dbReference>
<evidence type="ECO:0008006" key="7">
    <source>
        <dbReference type="Google" id="ProtNLM"/>
    </source>
</evidence>
<evidence type="ECO:0000256" key="1">
    <source>
        <dbReference type="SAM" id="MobiDB-lite"/>
    </source>
</evidence>
<dbReference type="Proteomes" id="UP000321224">
    <property type="component" value="Unassembled WGS sequence"/>
</dbReference>
<reference evidence="3 6" key="2">
    <citation type="submission" date="2019-07" db="EMBL/GenBank/DDBJ databases">
        <title>Whole genome shotgun sequence of Myxococcus virescens NBRC 100334.</title>
        <authorList>
            <person name="Hosoyama A."/>
            <person name="Uohara A."/>
            <person name="Ohji S."/>
            <person name="Ichikawa N."/>
        </authorList>
    </citation>
    <scope>NUCLEOTIDE SEQUENCE [LARGE SCALE GENOMIC DNA]</scope>
    <source>
        <strain evidence="3 6">NBRC 100334</strain>
    </source>
</reference>
<sequence length="411" mass="44234">MMYAFRLRPCTLLVVSLGLACAGQSSQDVPDDALPGTADSGVRPPDGGDTEPDAGAEDAGVPDAGGSDAGEPGTAPPIKSARVFFSGHSLLDNPMPDHFDGIATSLGKDFNWNQQNVIGSPLRVRTWGNGGWAGYRQGKNRVGSNMNVVQELLSPQTLGPGERYDTLLITERHDLLGTIEWENTVGYLRHFHDRLIAGNPQAVTYFYHTWLDIDKANPARWIAYEKSARVAWECVSSKVNLTLQSDGRADRVVALPGSTALVDLVERVIANEVPGITGTTSQKLNVLFSDNVHLTSLGAYYMAAVHHASVFRASPEGAPGPAGANAATVQALQRIAWNFVSAYYAQPDAGERTMADCRTRIPRDVCPGFWELLGRPENVAGCQRYFGDAAPGSGGNPFVWPDPNWQPLPPP</sequence>
<dbReference type="GO" id="GO:0016788">
    <property type="term" value="F:hydrolase activity, acting on ester bonds"/>
    <property type="evidence" value="ECO:0007669"/>
    <property type="project" value="UniProtKB-ARBA"/>
</dbReference>
<dbReference type="EMBL" id="FNAJ01000008">
    <property type="protein sequence ID" value="SDE56990.1"/>
    <property type="molecule type" value="Genomic_DNA"/>
</dbReference>
<feature type="region of interest" description="Disordered" evidence="1">
    <location>
        <begin position="25"/>
        <end position="78"/>
    </location>
</feature>
<comment type="caution">
    <text evidence="3">The sequence shown here is derived from an EMBL/GenBank/DDBJ whole genome shotgun (WGS) entry which is preliminary data.</text>
</comment>
<feature type="signal peptide" evidence="2">
    <location>
        <begin position="1"/>
        <end position="22"/>
    </location>
</feature>
<gene>
    <name evidence="3" type="ORF">MVI01_50650</name>
    <name evidence="4" type="ORF">SAMN04488504_108297</name>
</gene>
<accession>A0A511HI95</accession>
<dbReference type="PROSITE" id="PS51257">
    <property type="entry name" value="PROKAR_LIPOPROTEIN"/>
    <property type="match status" value="1"/>
</dbReference>
<dbReference type="RefSeq" id="WP_244171980.1">
    <property type="nucleotide sequence ID" value="NZ_BJVY01000032.1"/>
</dbReference>
<protein>
    <recommendedName>
        <fullName evidence="7">SGNH hydrolase-type esterase domain-containing protein</fullName>
    </recommendedName>
</protein>
<keyword evidence="2" id="KW-0732">Signal</keyword>
<dbReference type="Gene3D" id="3.40.50.1110">
    <property type="entry name" value="SGNH hydrolase"/>
    <property type="match status" value="1"/>
</dbReference>
<keyword evidence="5" id="KW-1185">Reference proteome</keyword>
<proteinExistence type="predicted"/>
<dbReference type="EMBL" id="BJVY01000032">
    <property type="protein sequence ID" value="GEL73281.1"/>
    <property type="molecule type" value="Genomic_DNA"/>
</dbReference>